<gene>
    <name evidence="3" type="ORF">EI684_10580</name>
</gene>
<keyword evidence="1" id="KW-0812">Transmembrane</keyword>
<comment type="caution">
    <text evidence="3">The sequence shown here is derived from an EMBL/GenBank/DDBJ whole genome shotgun (WGS) entry which is preliminary data.</text>
</comment>
<reference evidence="3 4" key="1">
    <citation type="submission" date="2018-12" db="EMBL/GenBank/DDBJ databases">
        <title>Genome Sequence of Candidatus Viridilinea halotolerans isolated from saline sulfide-rich spring.</title>
        <authorList>
            <person name="Grouzdev D.S."/>
            <person name="Burganskaya E.I."/>
            <person name="Krutkina M.S."/>
            <person name="Sukhacheva M.V."/>
            <person name="Gorlenko V.M."/>
        </authorList>
    </citation>
    <scope>NUCLEOTIDE SEQUENCE [LARGE SCALE GENOMIC DNA]</scope>
    <source>
        <strain evidence="3">Chok-6</strain>
    </source>
</reference>
<proteinExistence type="predicted"/>
<evidence type="ECO:0000313" key="3">
    <source>
        <dbReference type="EMBL" id="RRR72109.1"/>
    </source>
</evidence>
<feature type="transmembrane region" description="Helical" evidence="1">
    <location>
        <begin position="199"/>
        <end position="219"/>
    </location>
</feature>
<feature type="chain" id="PRO_5019397741" description="Carboxypeptidase regulatory-like domain-containing protein" evidence="2">
    <location>
        <begin position="26"/>
        <end position="222"/>
    </location>
</feature>
<protein>
    <recommendedName>
        <fullName evidence="5">Carboxypeptidase regulatory-like domain-containing protein</fullName>
    </recommendedName>
</protein>
<keyword evidence="2" id="KW-0732">Signal</keyword>
<evidence type="ECO:0000256" key="1">
    <source>
        <dbReference type="SAM" id="Phobius"/>
    </source>
</evidence>
<keyword evidence="1" id="KW-0472">Membrane</keyword>
<accession>A0A426U0C5</accession>
<name>A0A426U0C5_9CHLR</name>
<sequence length="222" mass="23837">MMRWFFIGILSLLIVISGSATPAWADTTPDLVVAVTDFAEQPLAGVTVIVREGAQEVVGVTDAQGRAEIVGVTQEHVRVELRGFIHGIPLTHPGDDAYGIRITRTAGTVVVERVVDGASGQIFPAASMFALEPIFLPEYPTISADAPGLLVGLPTADAVTSSLQFPEDPTFADTLWDATMDVPRPQRPAEETGWPWGEIVRGVGALLFLVIFLVTVFAWSNR</sequence>
<organism evidence="3 4">
    <name type="scientific">Candidatus Viridilinea halotolerans</name>
    <dbReference type="NCBI Taxonomy" id="2491704"/>
    <lineage>
        <taxon>Bacteria</taxon>
        <taxon>Bacillati</taxon>
        <taxon>Chloroflexota</taxon>
        <taxon>Chloroflexia</taxon>
        <taxon>Chloroflexales</taxon>
        <taxon>Chloroflexineae</taxon>
        <taxon>Oscillochloridaceae</taxon>
        <taxon>Candidatus Viridilinea</taxon>
    </lineage>
</organism>
<evidence type="ECO:0008006" key="5">
    <source>
        <dbReference type="Google" id="ProtNLM"/>
    </source>
</evidence>
<keyword evidence="1" id="KW-1133">Transmembrane helix</keyword>
<evidence type="ECO:0000256" key="2">
    <source>
        <dbReference type="SAM" id="SignalP"/>
    </source>
</evidence>
<dbReference type="Proteomes" id="UP000280307">
    <property type="component" value="Unassembled WGS sequence"/>
</dbReference>
<dbReference type="AlphaFoldDB" id="A0A426U0C5"/>
<dbReference type="EMBL" id="RSAS01000410">
    <property type="protein sequence ID" value="RRR72109.1"/>
    <property type="molecule type" value="Genomic_DNA"/>
</dbReference>
<evidence type="ECO:0000313" key="4">
    <source>
        <dbReference type="Proteomes" id="UP000280307"/>
    </source>
</evidence>
<feature type="signal peptide" evidence="2">
    <location>
        <begin position="1"/>
        <end position="25"/>
    </location>
</feature>